<dbReference type="InterPro" id="IPR023985">
    <property type="entry name" value="SDR_subfam_1"/>
</dbReference>
<comment type="similarity">
    <text evidence="1">Belongs to the short-chain dehydrogenases/reductases (SDR) family.</text>
</comment>
<dbReference type="CDD" id="cd05233">
    <property type="entry name" value="SDR_c"/>
    <property type="match status" value="1"/>
</dbReference>
<dbReference type="Gene3D" id="3.40.50.720">
    <property type="entry name" value="NAD(P)-binding Rossmann-like Domain"/>
    <property type="match status" value="1"/>
</dbReference>
<keyword evidence="5" id="KW-1185">Reference proteome</keyword>
<evidence type="ECO:0000256" key="1">
    <source>
        <dbReference type="ARBA" id="ARBA00006484"/>
    </source>
</evidence>
<dbReference type="Proteomes" id="UP000283644">
    <property type="component" value="Unassembled WGS sequence"/>
</dbReference>
<dbReference type="NCBIfam" id="NF009467">
    <property type="entry name" value="PRK12826.1-3"/>
    <property type="match status" value="1"/>
</dbReference>
<dbReference type="EMBL" id="QXGH01000040">
    <property type="protein sequence ID" value="RHW23746.1"/>
    <property type="molecule type" value="Genomic_DNA"/>
</dbReference>
<sequence>MGKLDGRVALVTGAARGQGRSHAHALAAEGAHVALVDICEQIATVPYGMATEDDLARTHMELEEHGSKVWSRKADMRDPDQIASAVEDVTAEFGAIDIAVVNHGIYSRGDFWTLSDDVWQDMIDVNLTSVWRVLKAVCPVMIEQRSGSIVVTASVNSVEANPGSAHYTAAKHGVLGLVRTAAVELGPHRVRINAIMPGFVDTPMTDWQGTYDQTSGHQGGTREEHEKNSHHWHVIDGLIEPGEISGTVVFLASDDARRVTGVGMPVDDGHLVLPGFNSTPSWSH</sequence>
<gene>
    <name evidence="4" type="ORF">D0Z08_27775</name>
</gene>
<dbReference type="PANTHER" id="PTHR24321">
    <property type="entry name" value="DEHYDROGENASES, SHORT CHAIN"/>
    <property type="match status" value="1"/>
</dbReference>
<dbReference type="RefSeq" id="WP_118928543.1">
    <property type="nucleotide sequence ID" value="NZ_QXGH01000040.1"/>
</dbReference>
<reference evidence="4 5" key="1">
    <citation type="submission" date="2018-09" db="EMBL/GenBank/DDBJ databases">
        <title>Genome sequencing of Nocardioides immobilis CCTCC AB 2017083 for comparison to Nocardioides silvaticus.</title>
        <authorList>
            <person name="Li C."/>
            <person name="Wang G."/>
        </authorList>
    </citation>
    <scope>NUCLEOTIDE SEQUENCE [LARGE SCALE GENOMIC DNA]</scope>
    <source>
        <strain evidence="4 5">CCTCC AB 2017083</strain>
    </source>
</reference>
<dbReference type="PRINTS" id="PR00080">
    <property type="entry name" value="SDRFAMILY"/>
</dbReference>
<dbReference type="PANTHER" id="PTHR24321:SF8">
    <property type="entry name" value="ESTRADIOL 17-BETA-DEHYDROGENASE 8-RELATED"/>
    <property type="match status" value="1"/>
</dbReference>
<dbReference type="InterPro" id="IPR036291">
    <property type="entry name" value="NAD(P)-bd_dom_sf"/>
</dbReference>
<proteinExistence type="inferred from homology"/>
<protein>
    <submittedName>
        <fullName evidence="4">NAD(P)-dependent oxidoreductase</fullName>
    </submittedName>
</protein>
<evidence type="ECO:0000256" key="3">
    <source>
        <dbReference type="ARBA" id="ARBA00023027"/>
    </source>
</evidence>
<dbReference type="SUPFAM" id="SSF51735">
    <property type="entry name" value="NAD(P)-binding Rossmann-fold domains"/>
    <property type="match status" value="1"/>
</dbReference>
<dbReference type="InterPro" id="IPR020904">
    <property type="entry name" value="Sc_DH/Rdtase_CS"/>
</dbReference>
<evidence type="ECO:0000256" key="2">
    <source>
        <dbReference type="ARBA" id="ARBA00023002"/>
    </source>
</evidence>
<dbReference type="FunFam" id="3.40.50.720:FF:000084">
    <property type="entry name" value="Short-chain dehydrogenase reductase"/>
    <property type="match status" value="1"/>
</dbReference>
<dbReference type="PROSITE" id="PS00061">
    <property type="entry name" value="ADH_SHORT"/>
    <property type="match status" value="1"/>
</dbReference>
<keyword evidence="2" id="KW-0560">Oxidoreductase</keyword>
<name>A0A417XTU0_9ACTN</name>
<dbReference type="InterPro" id="IPR002347">
    <property type="entry name" value="SDR_fam"/>
</dbReference>
<dbReference type="GO" id="GO:0016491">
    <property type="term" value="F:oxidoreductase activity"/>
    <property type="evidence" value="ECO:0007669"/>
    <property type="project" value="UniProtKB-KW"/>
</dbReference>
<accession>A0A417XTU0</accession>
<dbReference type="Pfam" id="PF13561">
    <property type="entry name" value="adh_short_C2"/>
    <property type="match status" value="1"/>
</dbReference>
<organism evidence="4 5">
    <name type="scientific">Nocardioides immobilis</name>
    <dbReference type="NCBI Taxonomy" id="2049295"/>
    <lineage>
        <taxon>Bacteria</taxon>
        <taxon>Bacillati</taxon>
        <taxon>Actinomycetota</taxon>
        <taxon>Actinomycetes</taxon>
        <taxon>Propionibacteriales</taxon>
        <taxon>Nocardioidaceae</taxon>
        <taxon>Nocardioides</taxon>
    </lineage>
</organism>
<dbReference type="AlphaFoldDB" id="A0A417XTU0"/>
<evidence type="ECO:0000313" key="4">
    <source>
        <dbReference type="EMBL" id="RHW23746.1"/>
    </source>
</evidence>
<keyword evidence="3" id="KW-0520">NAD</keyword>
<evidence type="ECO:0000313" key="5">
    <source>
        <dbReference type="Proteomes" id="UP000283644"/>
    </source>
</evidence>
<dbReference type="NCBIfam" id="TIGR03971">
    <property type="entry name" value="SDR_subfam_1"/>
    <property type="match status" value="1"/>
</dbReference>
<dbReference type="OrthoDB" id="517007at2"/>
<dbReference type="PRINTS" id="PR00081">
    <property type="entry name" value="GDHRDH"/>
</dbReference>
<comment type="caution">
    <text evidence="4">The sequence shown here is derived from an EMBL/GenBank/DDBJ whole genome shotgun (WGS) entry which is preliminary data.</text>
</comment>